<dbReference type="SUPFAM" id="SSF53756">
    <property type="entry name" value="UDP-Glycosyltransferase/glycogen phosphorylase"/>
    <property type="match status" value="1"/>
</dbReference>
<reference evidence="1" key="1">
    <citation type="submission" date="2018-05" db="EMBL/GenBank/DDBJ databases">
        <authorList>
            <person name="Lanie J.A."/>
            <person name="Ng W.-L."/>
            <person name="Kazmierczak K.M."/>
            <person name="Andrzejewski T.M."/>
            <person name="Davidsen T.M."/>
            <person name="Wayne K.J."/>
            <person name="Tettelin H."/>
            <person name="Glass J.I."/>
            <person name="Rusch D."/>
            <person name="Podicherti R."/>
            <person name="Tsui H.-C.T."/>
            <person name="Winkler M.E."/>
        </authorList>
    </citation>
    <scope>NUCLEOTIDE SEQUENCE</scope>
</reference>
<proteinExistence type="predicted"/>
<feature type="non-terminal residue" evidence="1">
    <location>
        <position position="1"/>
    </location>
</feature>
<name>A0A382BLE6_9ZZZZ</name>
<evidence type="ECO:0000313" key="1">
    <source>
        <dbReference type="EMBL" id="SVB14638.1"/>
    </source>
</evidence>
<protein>
    <submittedName>
        <fullName evidence="1">Uncharacterized protein</fullName>
    </submittedName>
</protein>
<sequence>VKNNQKNVLFLLRAYNDLDHIAPIIWKMSSVDIPTFYMFVDNQFRDDYRVKLFANSGAQEIRSSTLDNYYNNLRKRLRWQALIRWSDGVLSRVLGSRFLIENNIGVVVAEWGGPDGKSKMPFVLRPARRLGIPTVAVPHGYHTWYNNDFNATTATVIKKTGMLPQLTNRNLYTNYIVQSENIRRYCIESGIKKEKLYVLGSTRFCKEWSDINRNLCIQNYSQKRDLRRPVVVFFLNHWTYNVDREKCINLIKKLSEEKIELIIKGHTRGVTSGTLTCAEEALLEKRGTVSFAGPEAHSPALVGLADVIIVYGSSICFEALRQRKLVCRPLYLCRNNTIFEGSGLVYEARSDEEVTAYVRNYEIEKENSIDETLLNEFFDTHVENNNRGEGVLQEYVNLINSSIYN</sequence>
<organism evidence="1">
    <name type="scientific">marine metagenome</name>
    <dbReference type="NCBI Taxonomy" id="408172"/>
    <lineage>
        <taxon>unclassified sequences</taxon>
        <taxon>metagenomes</taxon>
        <taxon>ecological metagenomes</taxon>
    </lineage>
</organism>
<gene>
    <name evidence="1" type="ORF">METZ01_LOCUS167492</name>
</gene>
<dbReference type="EMBL" id="UINC01030364">
    <property type="protein sequence ID" value="SVB14638.1"/>
    <property type="molecule type" value="Genomic_DNA"/>
</dbReference>
<dbReference type="AlphaFoldDB" id="A0A382BLE6"/>
<accession>A0A382BLE6</accession>